<dbReference type="AlphaFoldDB" id="A0AAJ1U5I2"/>
<proteinExistence type="predicted"/>
<sequence length="74" mass="8676">MADITSQFDFSEAPRSGYQRLMASIVRSMTSYAEKRSRRDVMDALEAKSDEELAKMGIRRDEIAYHVFRDLYYV</sequence>
<dbReference type="RefSeq" id="WP_317625101.1">
    <property type="nucleotide sequence ID" value="NZ_JANFFA010000001.1"/>
</dbReference>
<evidence type="ECO:0008006" key="3">
    <source>
        <dbReference type="Google" id="ProtNLM"/>
    </source>
</evidence>
<comment type="caution">
    <text evidence="1">The sequence shown here is derived from an EMBL/GenBank/DDBJ whole genome shotgun (WGS) entry which is preliminary data.</text>
</comment>
<dbReference type="Proteomes" id="UP001227162">
    <property type="component" value="Unassembled WGS sequence"/>
</dbReference>
<gene>
    <name evidence="1" type="ORF">NOI20_05280</name>
</gene>
<protein>
    <recommendedName>
        <fullName evidence="3">DUF1127 domain-containing protein</fullName>
    </recommendedName>
</protein>
<reference evidence="1" key="2">
    <citation type="submission" date="2023-04" db="EMBL/GenBank/DDBJ databases">
        <title>'Rhodoalgimonas zhirmunskyi' gen. nov., isolated from a red alga.</title>
        <authorList>
            <person name="Nedashkovskaya O.I."/>
            <person name="Otstavnykh N.Y."/>
            <person name="Bystritskaya E.P."/>
            <person name="Balabanova L.A."/>
            <person name="Isaeva M.P."/>
        </authorList>
    </citation>
    <scope>NUCLEOTIDE SEQUENCE</scope>
    <source>
        <strain evidence="1">10Alg 79</strain>
    </source>
</reference>
<keyword evidence="2" id="KW-1185">Reference proteome</keyword>
<evidence type="ECO:0000313" key="2">
    <source>
        <dbReference type="Proteomes" id="UP001227162"/>
    </source>
</evidence>
<evidence type="ECO:0000313" key="1">
    <source>
        <dbReference type="EMBL" id="MDQ2093515.1"/>
    </source>
</evidence>
<dbReference type="EMBL" id="JANFFA010000001">
    <property type="protein sequence ID" value="MDQ2093515.1"/>
    <property type="molecule type" value="Genomic_DNA"/>
</dbReference>
<accession>A0AAJ1U5I2</accession>
<reference evidence="1" key="1">
    <citation type="submission" date="2022-07" db="EMBL/GenBank/DDBJ databases">
        <authorList>
            <person name="Otstavnykh N."/>
            <person name="Isaeva M."/>
            <person name="Bystritskaya E."/>
        </authorList>
    </citation>
    <scope>NUCLEOTIDE SEQUENCE</scope>
    <source>
        <strain evidence="1">10Alg 79</strain>
    </source>
</reference>
<organism evidence="1 2">
    <name type="scientific">Rhodalgimonas zhirmunskyi</name>
    <dbReference type="NCBI Taxonomy" id="2964767"/>
    <lineage>
        <taxon>Bacteria</taxon>
        <taxon>Pseudomonadati</taxon>
        <taxon>Pseudomonadota</taxon>
        <taxon>Alphaproteobacteria</taxon>
        <taxon>Rhodobacterales</taxon>
        <taxon>Roseobacteraceae</taxon>
        <taxon>Rhodalgimonas</taxon>
    </lineage>
</organism>
<name>A0AAJ1U5I2_9RHOB</name>